<reference evidence="1 2" key="1">
    <citation type="submission" date="2019-06" db="EMBL/GenBank/DDBJ databases">
        <title>Echinicola alkalisoli sp. nov. isolated from saline soil.</title>
        <authorList>
            <person name="Sun J.-Q."/>
            <person name="Xu L."/>
        </authorList>
    </citation>
    <scope>NUCLEOTIDE SEQUENCE [LARGE SCALE GENOMIC DNA]</scope>
    <source>
        <strain evidence="1 2">LN3S3</strain>
    </source>
</reference>
<proteinExistence type="predicted"/>
<dbReference type="SUPFAM" id="SSF51206">
    <property type="entry name" value="cAMP-binding domain-like"/>
    <property type="match status" value="1"/>
</dbReference>
<dbReference type="InterPro" id="IPR014710">
    <property type="entry name" value="RmlC-like_jellyroll"/>
</dbReference>
<dbReference type="EMBL" id="CP041253">
    <property type="protein sequence ID" value="QDH81197.1"/>
    <property type="molecule type" value="Genomic_DNA"/>
</dbReference>
<name>A0A514CN59_9BACT</name>
<organism evidence="1 2">
    <name type="scientific">Echinicola soli</name>
    <dbReference type="NCBI Taxonomy" id="2591634"/>
    <lineage>
        <taxon>Bacteria</taxon>
        <taxon>Pseudomonadati</taxon>
        <taxon>Bacteroidota</taxon>
        <taxon>Cytophagia</taxon>
        <taxon>Cytophagales</taxon>
        <taxon>Cyclobacteriaceae</taxon>
        <taxon>Echinicola</taxon>
    </lineage>
</organism>
<keyword evidence="2" id="KW-1185">Reference proteome</keyword>
<dbReference type="InterPro" id="IPR008949">
    <property type="entry name" value="Isoprenoid_synthase_dom_sf"/>
</dbReference>
<dbReference type="OrthoDB" id="832414at2"/>
<evidence type="ECO:0000313" key="1">
    <source>
        <dbReference type="EMBL" id="QDH81197.1"/>
    </source>
</evidence>
<gene>
    <name evidence="1" type="ORF">FKX85_20050</name>
</gene>
<sequence>MKKLSDLEKLKKLLDNFYKVDMKDYESVEHRIKFFTYRKHEVIRRRGREENEVCFIMDGLAGITLNGRLRRVYPPQYFAMDLASFEKKMDSNHEVVALQPCKVACCSRENLEMILPRFDDFKILYDRVVGHTESWEEFWTEIDGLPYKLAWPMVRGKLEGEVGNLTQKQLAQLLDISVRTMARIMTESEERTPARSAIVFYKGFPLRNHREREFIKGSLDAWRTYFFVPLSTATAKTLGEMEMEFLVGRLYPLGNEDLVAWAGRVISLLTAIDVFMYQIPERERSKYWKDIKIWLDPGLQTQKQGDVPIRGQAYVTAIKDLYDEISMDAAGAKLLSVLIGAYVAGRDWQFIHYPIATESELRKYERQRQRFSEGKLCMQLLKIVYHGLWQELKAYAGFLETYMEMGSRLVLLSNEILAVDTVIFGDLPHNLVYLKSRVEGKDSEMVVTELVSGYMQEKERMYAHREQFLSGKEIPIEGELLEFIALVEGQVAAWETWYRTILMNIRKTN</sequence>
<dbReference type="RefSeq" id="WP_141616412.1">
    <property type="nucleotide sequence ID" value="NZ_CP041253.1"/>
</dbReference>
<evidence type="ECO:0000313" key="2">
    <source>
        <dbReference type="Proteomes" id="UP000316614"/>
    </source>
</evidence>
<dbReference type="Gene3D" id="1.10.600.10">
    <property type="entry name" value="Farnesyl Diphosphate Synthase"/>
    <property type="match status" value="1"/>
</dbReference>
<dbReference type="AlphaFoldDB" id="A0A514CN59"/>
<accession>A0A514CN59</accession>
<dbReference type="Proteomes" id="UP000316614">
    <property type="component" value="Chromosome"/>
</dbReference>
<protein>
    <recommendedName>
        <fullName evidence="3">Cyclic nucleotide-binding domain-containing protein</fullName>
    </recommendedName>
</protein>
<dbReference type="KEGG" id="echi:FKX85_20050"/>
<dbReference type="Gene3D" id="2.60.120.10">
    <property type="entry name" value="Jelly Rolls"/>
    <property type="match status" value="1"/>
</dbReference>
<evidence type="ECO:0008006" key="3">
    <source>
        <dbReference type="Google" id="ProtNLM"/>
    </source>
</evidence>
<dbReference type="InterPro" id="IPR018490">
    <property type="entry name" value="cNMP-bd_dom_sf"/>
</dbReference>